<evidence type="ECO:0000256" key="2">
    <source>
        <dbReference type="ARBA" id="ARBA00022801"/>
    </source>
</evidence>
<comment type="caution">
    <text evidence="4">The sequence shown here is derived from an EMBL/GenBank/DDBJ whole genome shotgun (WGS) entry which is preliminary data.</text>
</comment>
<feature type="active site" description="Proton acceptor" evidence="3">
    <location>
        <position position="75"/>
    </location>
</feature>
<dbReference type="EC" id="3.6.1.9" evidence="3"/>
<dbReference type="PIRSF" id="PIRSF006305">
    <property type="entry name" value="Maf"/>
    <property type="match status" value="1"/>
</dbReference>
<sequence>MAGMRLVLASGSASRLMLLHNAGVEPIVHPADVDEETILARLETAPPRERVAALAQAKCETVAPVYPADVTVGCDSMLLIDGQLTGKPHTQAEAIRRWENQSGKVGTLLTAHYITGPQCDGSPSRKTFADVSETRVYFASPTRRDIEAYAASGEPLPCAGAFTLEALGSWFIDRIEGDPSGVIGLSIPTLRRALYSLGIDASSLWNR</sequence>
<keyword evidence="3" id="KW-0963">Cytoplasm</keyword>
<comment type="catalytic activity">
    <reaction evidence="3">
        <text>a 2'-deoxyribonucleoside 5'-triphosphate + H2O = a 2'-deoxyribonucleoside 5'-phosphate + diphosphate + H(+)</text>
        <dbReference type="Rhea" id="RHEA:44644"/>
        <dbReference type="ChEBI" id="CHEBI:15377"/>
        <dbReference type="ChEBI" id="CHEBI:15378"/>
        <dbReference type="ChEBI" id="CHEBI:33019"/>
        <dbReference type="ChEBI" id="CHEBI:61560"/>
        <dbReference type="ChEBI" id="CHEBI:65317"/>
        <dbReference type="EC" id="3.6.1.9"/>
    </reaction>
</comment>
<organism evidence="4 5">
    <name type="scientific">Corynebacterium glucuronolyticum ATCC 51866</name>
    <dbReference type="NCBI Taxonomy" id="548478"/>
    <lineage>
        <taxon>Bacteria</taxon>
        <taxon>Bacillati</taxon>
        <taxon>Actinomycetota</taxon>
        <taxon>Actinomycetes</taxon>
        <taxon>Mycobacteriales</taxon>
        <taxon>Corynebacteriaceae</taxon>
        <taxon>Corynebacterium</taxon>
    </lineage>
</organism>
<keyword evidence="2 3" id="KW-0378">Hydrolase</keyword>
<dbReference type="Gene3D" id="3.90.950.10">
    <property type="match status" value="1"/>
</dbReference>
<dbReference type="PANTHER" id="PTHR43213">
    <property type="entry name" value="BIFUNCTIONAL DTTP/UTP PYROPHOSPHATASE/METHYLTRANSFERASE PROTEIN-RELATED"/>
    <property type="match status" value="1"/>
</dbReference>
<evidence type="ECO:0000256" key="3">
    <source>
        <dbReference type="HAMAP-Rule" id="MF_00528"/>
    </source>
</evidence>
<comment type="similarity">
    <text evidence="3">Belongs to the Maf family.</text>
</comment>
<dbReference type="SUPFAM" id="SSF52972">
    <property type="entry name" value="ITPase-like"/>
    <property type="match status" value="1"/>
</dbReference>
<comment type="function">
    <text evidence="3">Nucleoside triphosphate pyrophosphatase. May have a dual role in cell division arrest and in preventing the incorporation of modified nucleotides into cellular nucleic acids.</text>
</comment>
<dbReference type="Proteomes" id="UP000006237">
    <property type="component" value="Unassembled WGS sequence"/>
</dbReference>
<dbReference type="PANTHER" id="PTHR43213:SF5">
    <property type="entry name" value="BIFUNCTIONAL DTTP_UTP PYROPHOSPHATASE_METHYLTRANSFERASE PROTEIN-RELATED"/>
    <property type="match status" value="1"/>
</dbReference>
<proteinExistence type="inferred from homology"/>
<evidence type="ECO:0000313" key="4">
    <source>
        <dbReference type="EMBL" id="EEI63272.1"/>
    </source>
</evidence>
<dbReference type="EMBL" id="ACHF01000029">
    <property type="protein sequence ID" value="EEI63272.1"/>
    <property type="molecule type" value="Genomic_DNA"/>
</dbReference>
<dbReference type="CDD" id="cd00555">
    <property type="entry name" value="Maf"/>
    <property type="match status" value="1"/>
</dbReference>
<protein>
    <recommendedName>
        <fullName evidence="3">Nucleoside triphosphate pyrophosphatase</fullName>
        <ecNumber evidence="3">3.6.1.9</ecNumber>
    </recommendedName>
    <alternativeName>
        <fullName evidence="3">Nucleotide pyrophosphatase</fullName>
        <shortName evidence="3">Nucleotide PPase</shortName>
    </alternativeName>
</protein>
<name>A0ABM9XQ14_9CORY</name>
<comment type="caution">
    <text evidence="3">Lacks conserved residue(s) required for the propagation of feature annotation.</text>
</comment>
<comment type="subcellular location">
    <subcellularLocation>
        <location evidence="3">Cytoplasm</location>
    </subcellularLocation>
</comment>
<dbReference type="HAMAP" id="MF_00528">
    <property type="entry name" value="Maf"/>
    <property type="match status" value="1"/>
</dbReference>
<dbReference type="InterPro" id="IPR029001">
    <property type="entry name" value="ITPase-like_fam"/>
</dbReference>
<evidence type="ECO:0000313" key="5">
    <source>
        <dbReference type="Proteomes" id="UP000006237"/>
    </source>
</evidence>
<accession>A0ABM9XQ14</accession>
<dbReference type="InterPro" id="IPR003697">
    <property type="entry name" value="Maf-like"/>
</dbReference>
<comment type="cofactor">
    <cofactor evidence="1 3">
        <name>a divalent metal cation</name>
        <dbReference type="ChEBI" id="CHEBI:60240"/>
    </cofactor>
</comment>
<dbReference type="Pfam" id="PF02545">
    <property type="entry name" value="Maf"/>
    <property type="match status" value="1"/>
</dbReference>
<reference evidence="4 5" key="1">
    <citation type="submission" date="2009-01" db="EMBL/GenBank/DDBJ databases">
        <authorList>
            <person name="Qin X."/>
            <person name="Bachman B."/>
            <person name="Battles P."/>
            <person name="Bell A."/>
            <person name="Bess C."/>
            <person name="Bickham C."/>
            <person name="Chaboub L."/>
            <person name="Chen D."/>
            <person name="Coyle M."/>
            <person name="Deiros D.R."/>
            <person name="Dinh H."/>
            <person name="Forbes L."/>
            <person name="Fowler G."/>
            <person name="Francisco L."/>
            <person name="Fu Q."/>
            <person name="Gubbala S."/>
            <person name="Hale W."/>
            <person name="Han Y."/>
            <person name="Hemphill L."/>
            <person name="Highlander S.K."/>
            <person name="Hirani K."/>
            <person name="Hogues M."/>
            <person name="Jackson L."/>
            <person name="Jakkamsetti A."/>
            <person name="Javaid M."/>
            <person name="Jiang H."/>
            <person name="Korchina V."/>
            <person name="Kovar C."/>
            <person name="Lara F."/>
            <person name="Lee S."/>
            <person name="Mata R."/>
            <person name="Mathew T."/>
            <person name="Moen C."/>
            <person name="Morales K."/>
            <person name="Munidasa M."/>
            <person name="Nazareth L."/>
            <person name="Ngo R."/>
            <person name="Nguyen L."/>
            <person name="Okwuonu G."/>
            <person name="Ongeri F."/>
            <person name="Patil S."/>
            <person name="Petrosino J."/>
            <person name="Pham C."/>
            <person name="Pham P."/>
            <person name="Pu L.-L."/>
            <person name="Puazo M."/>
            <person name="Raj R."/>
            <person name="Reid J."/>
            <person name="Rouhana J."/>
            <person name="Saada N."/>
            <person name="Shang Y."/>
            <person name="Simmons D."/>
            <person name="Thornton R."/>
            <person name="Warren J."/>
            <person name="Weissenberger G."/>
            <person name="Zhang J."/>
            <person name="Zhang L."/>
            <person name="Zhou C."/>
            <person name="Zhu D."/>
            <person name="Muzny D."/>
            <person name="Worley K."/>
            <person name="Gibbs R."/>
        </authorList>
    </citation>
    <scope>NUCLEOTIDE SEQUENCE [LARGE SCALE GENOMIC DNA]</scope>
    <source>
        <strain evidence="4 5">ATCC 51866</strain>
    </source>
</reference>
<comment type="catalytic activity">
    <reaction evidence="3">
        <text>a ribonucleoside 5'-triphosphate + H2O = a ribonucleoside 5'-phosphate + diphosphate + H(+)</text>
        <dbReference type="Rhea" id="RHEA:23996"/>
        <dbReference type="ChEBI" id="CHEBI:15377"/>
        <dbReference type="ChEBI" id="CHEBI:15378"/>
        <dbReference type="ChEBI" id="CHEBI:33019"/>
        <dbReference type="ChEBI" id="CHEBI:58043"/>
        <dbReference type="ChEBI" id="CHEBI:61557"/>
        <dbReference type="EC" id="3.6.1.9"/>
    </reaction>
</comment>
<dbReference type="NCBIfam" id="TIGR00172">
    <property type="entry name" value="maf"/>
    <property type="match status" value="1"/>
</dbReference>
<keyword evidence="5" id="KW-1185">Reference proteome</keyword>
<gene>
    <name evidence="4" type="primary">maf</name>
    <name evidence="4" type="ORF">HMPREF0293_1176</name>
</gene>
<evidence type="ECO:0000256" key="1">
    <source>
        <dbReference type="ARBA" id="ARBA00001968"/>
    </source>
</evidence>
<keyword evidence="3" id="KW-0546">Nucleotide metabolism</keyword>